<proteinExistence type="predicted"/>
<dbReference type="EMBL" id="JAULSO010000001">
    <property type="protein sequence ID" value="KAK3691986.1"/>
    <property type="molecule type" value="Genomic_DNA"/>
</dbReference>
<accession>A0AAE0XEU3</accession>
<dbReference type="Proteomes" id="UP001270362">
    <property type="component" value="Unassembled WGS sequence"/>
</dbReference>
<reference evidence="1" key="1">
    <citation type="journal article" date="2023" name="Mol. Phylogenet. Evol.">
        <title>Genome-scale phylogeny and comparative genomics of the fungal order Sordariales.</title>
        <authorList>
            <person name="Hensen N."/>
            <person name="Bonometti L."/>
            <person name="Westerberg I."/>
            <person name="Brannstrom I.O."/>
            <person name="Guillou S."/>
            <person name="Cros-Aarteil S."/>
            <person name="Calhoun S."/>
            <person name="Haridas S."/>
            <person name="Kuo A."/>
            <person name="Mondo S."/>
            <person name="Pangilinan J."/>
            <person name="Riley R."/>
            <person name="LaButti K."/>
            <person name="Andreopoulos B."/>
            <person name="Lipzen A."/>
            <person name="Chen C."/>
            <person name="Yan M."/>
            <person name="Daum C."/>
            <person name="Ng V."/>
            <person name="Clum A."/>
            <person name="Steindorff A."/>
            <person name="Ohm R.A."/>
            <person name="Martin F."/>
            <person name="Silar P."/>
            <person name="Natvig D.O."/>
            <person name="Lalanne C."/>
            <person name="Gautier V."/>
            <person name="Ament-Velasquez S.L."/>
            <person name="Kruys A."/>
            <person name="Hutchinson M.I."/>
            <person name="Powell A.J."/>
            <person name="Barry K."/>
            <person name="Miller A.N."/>
            <person name="Grigoriev I.V."/>
            <person name="Debuchy R."/>
            <person name="Gladieux P."/>
            <person name="Hiltunen Thoren M."/>
            <person name="Johannesson H."/>
        </authorList>
    </citation>
    <scope>NUCLEOTIDE SEQUENCE</scope>
    <source>
        <strain evidence="1">CBS 314.62</strain>
    </source>
</reference>
<comment type="caution">
    <text evidence="1">The sequence shown here is derived from an EMBL/GenBank/DDBJ whole genome shotgun (WGS) entry which is preliminary data.</text>
</comment>
<sequence length="77" mass="8767">MVVIFAPTSSAVVLSACFDDGLARFIPRRKRSISMTTSIIQVRLDPLNTRYKTIAWRLCCVAHPRYHRSRTAQIDGM</sequence>
<organism evidence="1 2">
    <name type="scientific">Podospora appendiculata</name>
    <dbReference type="NCBI Taxonomy" id="314037"/>
    <lineage>
        <taxon>Eukaryota</taxon>
        <taxon>Fungi</taxon>
        <taxon>Dikarya</taxon>
        <taxon>Ascomycota</taxon>
        <taxon>Pezizomycotina</taxon>
        <taxon>Sordariomycetes</taxon>
        <taxon>Sordariomycetidae</taxon>
        <taxon>Sordariales</taxon>
        <taxon>Podosporaceae</taxon>
        <taxon>Podospora</taxon>
    </lineage>
</organism>
<keyword evidence="2" id="KW-1185">Reference proteome</keyword>
<protein>
    <submittedName>
        <fullName evidence="1">Uncharacterized protein</fullName>
    </submittedName>
</protein>
<evidence type="ECO:0000313" key="1">
    <source>
        <dbReference type="EMBL" id="KAK3691986.1"/>
    </source>
</evidence>
<reference evidence="1" key="2">
    <citation type="submission" date="2023-06" db="EMBL/GenBank/DDBJ databases">
        <authorList>
            <consortium name="Lawrence Berkeley National Laboratory"/>
            <person name="Haridas S."/>
            <person name="Hensen N."/>
            <person name="Bonometti L."/>
            <person name="Westerberg I."/>
            <person name="Brannstrom I.O."/>
            <person name="Guillou S."/>
            <person name="Cros-Aarteil S."/>
            <person name="Calhoun S."/>
            <person name="Kuo A."/>
            <person name="Mondo S."/>
            <person name="Pangilinan J."/>
            <person name="Riley R."/>
            <person name="Labutti K."/>
            <person name="Andreopoulos B."/>
            <person name="Lipzen A."/>
            <person name="Chen C."/>
            <person name="Yanf M."/>
            <person name="Daum C."/>
            <person name="Ng V."/>
            <person name="Clum A."/>
            <person name="Steindorff A."/>
            <person name="Ohm R."/>
            <person name="Martin F."/>
            <person name="Silar P."/>
            <person name="Natvig D."/>
            <person name="Lalanne C."/>
            <person name="Gautier V."/>
            <person name="Ament-Velasquez S.L."/>
            <person name="Kruys A."/>
            <person name="Hutchinson M.I."/>
            <person name="Powell A.J."/>
            <person name="Barry K."/>
            <person name="Miller A.N."/>
            <person name="Grigoriev I.V."/>
            <person name="Debuchy R."/>
            <person name="Gladieux P."/>
            <person name="Thoren M.H."/>
            <person name="Johannesson H."/>
        </authorList>
    </citation>
    <scope>NUCLEOTIDE SEQUENCE</scope>
    <source>
        <strain evidence="1">CBS 314.62</strain>
    </source>
</reference>
<name>A0AAE0XEU3_9PEZI</name>
<evidence type="ECO:0000313" key="2">
    <source>
        <dbReference type="Proteomes" id="UP001270362"/>
    </source>
</evidence>
<dbReference type="AlphaFoldDB" id="A0AAE0XEU3"/>
<gene>
    <name evidence="1" type="ORF">B0T22DRAFT_434</name>
</gene>